<evidence type="ECO:0000256" key="3">
    <source>
        <dbReference type="SAM" id="MobiDB-lite"/>
    </source>
</evidence>
<dbReference type="Gene3D" id="3.30.710.10">
    <property type="entry name" value="Potassium Channel Kv1.1, Chain A"/>
    <property type="match status" value="1"/>
</dbReference>
<dbReference type="InterPro" id="IPR015915">
    <property type="entry name" value="Kelch-typ_b-propeller"/>
</dbReference>
<keyword evidence="6" id="KW-1185">Reference proteome</keyword>
<dbReference type="SUPFAM" id="SSF117281">
    <property type="entry name" value="Kelch motif"/>
    <property type="match status" value="1"/>
</dbReference>
<dbReference type="PANTHER" id="PTHR43503:SF2">
    <property type="entry name" value="NEGATIVE REGULATOR OF SPORULATION MDS3-RELATED"/>
    <property type="match status" value="1"/>
</dbReference>
<dbReference type="GO" id="GO:0005739">
    <property type="term" value="C:mitochondrion"/>
    <property type="evidence" value="ECO:0007669"/>
    <property type="project" value="TreeGrafter"/>
</dbReference>
<gene>
    <name evidence="5" type="ORF">G6F64_007633</name>
</gene>
<organism evidence="5 6">
    <name type="scientific">Rhizopus oryzae</name>
    <name type="common">Mucormycosis agent</name>
    <name type="synonym">Rhizopus arrhizus var. delemar</name>
    <dbReference type="NCBI Taxonomy" id="64495"/>
    <lineage>
        <taxon>Eukaryota</taxon>
        <taxon>Fungi</taxon>
        <taxon>Fungi incertae sedis</taxon>
        <taxon>Mucoromycota</taxon>
        <taxon>Mucoromycotina</taxon>
        <taxon>Mucoromycetes</taxon>
        <taxon>Mucorales</taxon>
        <taxon>Mucorineae</taxon>
        <taxon>Rhizopodaceae</taxon>
        <taxon>Rhizopus</taxon>
    </lineage>
</organism>
<reference evidence="5" key="1">
    <citation type="journal article" date="2020" name="Microb. Genom.">
        <title>Genetic diversity of clinical and environmental Mucorales isolates obtained from an investigation of mucormycosis cases among solid organ transplant recipients.</title>
        <authorList>
            <person name="Nguyen M.H."/>
            <person name="Kaul D."/>
            <person name="Muto C."/>
            <person name="Cheng S.J."/>
            <person name="Richter R.A."/>
            <person name="Bruno V.M."/>
            <person name="Liu G."/>
            <person name="Beyhan S."/>
            <person name="Sundermann A.J."/>
            <person name="Mounaud S."/>
            <person name="Pasculle A.W."/>
            <person name="Nierman W.C."/>
            <person name="Driscoll E."/>
            <person name="Cumbie R."/>
            <person name="Clancy C.J."/>
            <person name="Dupont C.L."/>
        </authorList>
    </citation>
    <scope>NUCLEOTIDE SEQUENCE</scope>
    <source>
        <strain evidence="5">GL11</strain>
    </source>
</reference>
<dbReference type="EMBL" id="JAANQT010001144">
    <property type="protein sequence ID" value="KAG1306388.1"/>
    <property type="molecule type" value="Genomic_DNA"/>
</dbReference>
<dbReference type="OrthoDB" id="10001928at2759"/>
<name>A0A9P7BQE8_RHIOR</name>
<dbReference type="PROSITE" id="PS50097">
    <property type="entry name" value="BTB"/>
    <property type="match status" value="1"/>
</dbReference>
<feature type="domain" description="BTB" evidence="4">
    <location>
        <begin position="408"/>
        <end position="475"/>
    </location>
</feature>
<evidence type="ECO:0000259" key="4">
    <source>
        <dbReference type="PROSITE" id="PS50097"/>
    </source>
</evidence>
<dbReference type="Pfam" id="PF24681">
    <property type="entry name" value="Kelch_KLHDC2_KLHL20_DRC7"/>
    <property type="match status" value="1"/>
</dbReference>
<feature type="compositionally biased region" description="Low complexity" evidence="3">
    <location>
        <begin position="596"/>
        <end position="607"/>
    </location>
</feature>
<accession>A0A9P7BQE8</accession>
<evidence type="ECO:0000256" key="2">
    <source>
        <dbReference type="ARBA" id="ARBA00022737"/>
    </source>
</evidence>
<dbReference type="InterPro" id="IPR011333">
    <property type="entry name" value="SKP1/BTB/POZ_sf"/>
</dbReference>
<dbReference type="Pfam" id="PF00651">
    <property type="entry name" value="BTB"/>
    <property type="match status" value="1"/>
</dbReference>
<feature type="region of interest" description="Disordered" evidence="3">
    <location>
        <begin position="563"/>
        <end position="656"/>
    </location>
</feature>
<dbReference type="SUPFAM" id="SSF54695">
    <property type="entry name" value="POZ domain"/>
    <property type="match status" value="1"/>
</dbReference>
<proteinExistence type="predicted"/>
<keyword evidence="1" id="KW-0880">Kelch repeat</keyword>
<dbReference type="GO" id="GO:0045454">
    <property type="term" value="P:cell redox homeostasis"/>
    <property type="evidence" value="ECO:0007669"/>
    <property type="project" value="TreeGrafter"/>
</dbReference>
<evidence type="ECO:0000313" key="6">
    <source>
        <dbReference type="Proteomes" id="UP000716291"/>
    </source>
</evidence>
<dbReference type="InterPro" id="IPR000210">
    <property type="entry name" value="BTB/POZ_dom"/>
</dbReference>
<evidence type="ECO:0000256" key="1">
    <source>
        <dbReference type="ARBA" id="ARBA00022441"/>
    </source>
</evidence>
<dbReference type="AlphaFoldDB" id="A0A9P7BQE8"/>
<dbReference type="Gene3D" id="2.120.10.80">
    <property type="entry name" value="Kelch-type beta propeller"/>
    <property type="match status" value="1"/>
</dbReference>
<protein>
    <recommendedName>
        <fullName evidence="4">BTB domain-containing protein</fullName>
    </recommendedName>
</protein>
<sequence>MVSLTNSGQLKQSITDLTSETKNTKGDVPPALVGASTTVIGDHLYVFGGRVAATRQMTNHLYILHLPTLVWIRHIAPPDSATPPSSRYFHSATAYKDRYIVVFGGMSNVSPITRRKQPQNEETLYATDDISMFDIETMSWKEIHVAPSIFTPQARYAHLATIWDDDKFLVMGGQDVSNQHIHEMNVFDLTQSSWIHGEPVQGTFDAYRAVAFGPTMRNISSYYGKMAKPFWKQAKDEQSPVCVYSNYNFNDITRELQSFWPLQSSSSTGVEFHSHEPTGSFLPPGLRFPTGQLIGQYFLVSGTLLSNAQCGYHVWALNLTNLTWTHVDAGKVMAQGSWNRGVLSGQKYYVLGHRQRDLKDDYSYRRLNFEHITIIDLEAFGIFELPRATCSLAAQELGLILMNESGMSDLTIWTSDKQSIAANSTVLAERWPDFAQLLQEKQDSQDKQLLYFPETYTVTVAFLQFLYTDHLMTAQQHQPHILSRLLILADMYSLGRLKQLATFALHQLLTISTASMVYETATLTFQNALQIRALRVMLNTKRMLLQQKEQQLQQQQLLTPPLPHTSSYEDWSPSGVPVSAPITPHQNNYHVSGDESYPASPPSSSYSFNGLRRLAAQPSLPPTPSDSRFGPYTPPLKSNPMPKKKMPDYGFPVNVL</sequence>
<dbReference type="GO" id="GO:0005829">
    <property type="term" value="C:cytosol"/>
    <property type="evidence" value="ECO:0007669"/>
    <property type="project" value="TreeGrafter"/>
</dbReference>
<dbReference type="Proteomes" id="UP000716291">
    <property type="component" value="Unassembled WGS sequence"/>
</dbReference>
<comment type="caution">
    <text evidence="5">The sequence shown here is derived from an EMBL/GenBank/DDBJ whole genome shotgun (WGS) entry which is preliminary data.</text>
</comment>
<evidence type="ECO:0000313" key="5">
    <source>
        <dbReference type="EMBL" id="KAG1306388.1"/>
    </source>
</evidence>
<dbReference type="PANTHER" id="PTHR43503">
    <property type="entry name" value="MCG48959-RELATED"/>
    <property type="match status" value="1"/>
</dbReference>
<keyword evidence="2" id="KW-0677">Repeat</keyword>